<organism evidence="6 7">
    <name type="scientific">Amycolatopsis pithecellobii</name>
    <dbReference type="NCBI Taxonomy" id="664692"/>
    <lineage>
        <taxon>Bacteria</taxon>
        <taxon>Bacillati</taxon>
        <taxon>Actinomycetota</taxon>
        <taxon>Actinomycetes</taxon>
        <taxon>Pseudonocardiales</taxon>
        <taxon>Pseudonocardiaceae</taxon>
        <taxon>Amycolatopsis</taxon>
    </lineage>
</organism>
<dbReference type="SUPFAM" id="SSF52540">
    <property type="entry name" value="P-loop containing nucleoside triphosphate hydrolases"/>
    <property type="match status" value="2"/>
</dbReference>
<sequence>MGRTLTAGAPGVASPGESSRDSLLVVNGLSKTFAALRALDDVSFTVGRGEIVAVVGQNGSGKSTLVKVLAGVHEPDPGSSVRLRGRELAAGGGSLAPDGLHFIHQDLGLVPTLNTIENLDLTPGPNRRPKLLPFNRAAERRDARRLIERFGTSFDVDLPISGLSPEQRTIVAIARAMNDWAGPDEVLVLDEPTAALEGQEVEQLFTAVRRAANNGAGVIFISHRLDEVINLAHRVVALRDGRVVADVSTSDLDHRRLIRVIAGRDVKGAVCVGDVRGGVAIAVDHLAGGTVRDVSLAVHEGEVVGIYGLLGSGREQLGQLIYGTLRRTTGRISVAGRDLRRGDPRDAMASGVAFVPSDRHRDGAVMTLSMRENLTLPELAPLTSKLGAVRSRAEGREAHHWASRIQLSPAEPERALQLFSGGNQQKVVLAARLRTRPRVLILDEPTQGVDVAAKSALYDLVGNAAQDGASVLVSSSDTEELVQICNRVLVMRDGRVTAEVDREHLSEELLVAESLGLTQAPPSDAKVLKLRGEHDARDCS</sequence>
<feature type="domain" description="ABC transporter" evidence="5">
    <location>
        <begin position="24"/>
        <end position="265"/>
    </location>
</feature>
<dbReference type="SMART" id="SM00382">
    <property type="entry name" value="AAA"/>
    <property type="match status" value="2"/>
</dbReference>
<dbReference type="InterPro" id="IPR003439">
    <property type="entry name" value="ABC_transporter-like_ATP-bd"/>
</dbReference>
<keyword evidence="3" id="KW-0547">Nucleotide-binding</keyword>
<evidence type="ECO:0000256" key="4">
    <source>
        <dbReference type="ARBA" id="ARBA00022840"/>
    </source>
</evidence>
<evidence type="ECO:0000313" key="7">
    <source>
        <dbReference type="Proteomes" id="UP000440096"/>
    </source>
</evidence>
<evidence type="ECO:0000256" key="2">
    <source>
        <dbReference type="ARBA" id="ARBA00022737"/>
    </source>
</evidence>
<dbReference type="CDD" id="cd03216">
    <property type="entry name" value="ABC_Carb_Monos_I"/>
    <property type="match status" value="1"/>
</dbReference>
<dbReference type="InterPro" id="IPR003593">
    <property type="entry name" value="AAA+_ATPase"/>
</dbReference>
<evidence type="ECO:0000313" key="6">
    <source>
        <dbReference type="EMBL" id="MTD53747.1"/>
    </source>
</evidence>
<gene>
    <name evidence="6" type="ORF">GKO32_07085</name>
</gene>
<dbReference type="Pfam" id="PF00005">
    <property type="entry name" value="ABC_tran"/>
    <property type="match status" value="2"/>
</dbReference>
<keyword evidence="7" id="KW-1185">Reference proteome</keyword>
<evidence type="ECO:0000256" key="3">
    <source>
        <dbReference type="ARBA" id="ARBA00022741"/>
    </source>
</evidence>
<dbReference type="PANTHER" id="PTHR43790:SF9">
    <property type="entry name" value="GALACTOFURANOSE TRANSPORTER ATP-BINDING PROTEIN YTFR"/>
    <property type="match status" value="1"/>
</dbReference>
<dbReference type="InterPro" id="IPR027417">
    <property type="entry name" value="P-loop_NTPase"/>
</dbReference>
<keyword evidence="2" id="KW-0677">Repeat</keyword>
<dbReference type="Proteomes" id="UP000440096">
    <property type="component" value="Unassembled WGS sequence"/>
</dbReference>
<feature type="domain" description="ABC transporter" evidence="5">
    <location>
        <begin position="270"/>
        <end position="518"/>
    </location>
</feature>
<dbReference type="PANTHER" id="PTHR43790">
    <property type="entry name" value="CARBOHYDRATE TRANSPORT ATP-BINDING PROTEIN MG119-RELATED"/>
    <property type="match status" value="1"/>
</dbReference>
<evidence type="ECO:0000256" key="1">
    <source>
        <dbReference type="ARBA" id="ARBA00022448"/>
    </source>
</evidence>
<dbReference type="GO" id="GO:0005524">
    <property type="term" value="F:ATP binding"/>
    <property type="evidence" value="ECO:0007669"/>
    <property type="project" value="UniProtKB-KW"/>
</dbReference>
<dbReference type="EMBL" id="WMBA01000007">
    <property type="protein sequence ID" value="MTD53747.1"/>
    <property type="molecule type" value="Genomic_DNA"/>
</dbReference>
<evidence type="ECO:0000259" key="5">
    <source>
        <dbReference type="PROSITE" id="PS50893"/>
    </source>
</evidence>
<proteinExistence type="predicted"/>
<dbReference type="PROSITE" id="PS50893">
    <property type="entry name" value="ABC_TRANSPORTER_2"/>
    <property type="match status" value="2"/>
</dbReference>
<protein>
    <submittedName>
        <fullName evidence="6">ATP-binding cassette domain-containing protein</fullName>
    </submittedName>
</protein>
<reference evidence="6 7" key="1">
    <citation type="submission" date="2019-11" db="EMBL/GenBank/DDBJ databases">
        <title>Draft genome of Amycolatopsis RM579.</title>
        <authorList>
            <person name="Duangmal K."/>
            <person name="Mingma R."/>
        </authorList>
    </citation>
    <scope>NUCLEOTIDE SEQUENCE [LARGE SCALE GENOMIC DNA]</scope>
    <source>
        <strain evidence="6 7">RM579</strain>
    </source>
</reference>
<name>A0A6N7YLF3_9PSEU</name>
<dbReference type="GO" id="GO:0016887">
    <property type="term" value="F:ATP hydrolysis activity"/>
    <property type="evidence" value="ECO:0007669"/>
    <property type="project" value="InterPro"/>
</dbReference>
<dbReference type="CDD" id="cd03215">
    <property type="entry name" value="ABC_Carb_Monos_II"/>
    <property type="match status" value="1"/>
</dbReference>
<keyword evidence="4 6" id="KW-0067">ATP-binding</keyword>
<dbReference type="InterPro" id="IPR050107">
    <property type="entry name" value="ABC_carbohydrate_import_ATPase"/>
</dbReference>
<accession>A0A6N7YLF3</accession>
<comment type="caution">
    <text evidence="6">The sequence shown here is derived from an EMBL/GenBank/DDBJ whole genome shotgun (WGS) entry which is preliminary data.</text>
</comment>
<dbReference type="AlphaFoldDB" id="A0A6N7YLF3"/>
<dbReference type="Gene3D" id="3.40.50.300">
    <property type="entry name" value="P-loop containing nucleotide triphosphate hydrolases"/>
    <property type="match status" value="2"/>
</dbReference>
<keyword evidence="1" id="KW-0813">Transport</keyword>